<reference evidence="2" key="2">
    <citation type="submission" date="2023-04" db="EMBL/GenBank/DDBJ databases">
        <title>The environmental microbiomes in feedlot watering bowls are a reservoir of florfenicol resistance for bovine respiratory disease pathogens.</title>
        <authorList>
            <person name="Kos D.W."/>
            <person name="Ruzzini A.C."/>
            <person name="Schreiner B."/>
            <person name="Jelinski M.D."/>
        </authorList>
    </citation>
    <scope>NUCLEOTIDE SEQUENCE</scope>
    <source>
        <strain evidence="2">WB3</strain>
        <plasmid evidence="2">unnamed1</plasmid>
    </source>
</reference>
<evidence type="ECO:0000313" key="3">
    <source>
        <dbReference type="EMBL" id="NNH27741.1"/>
    </source>
</evidence>
<evidence type="ECO:0000259" key="1">
    <source>
        <dbReference type="PROSITE" id="PS50943"/>
    </source>
</evidence>
<dbReference type="SUPFAM" id="SSF47413">
    <property type="entry name" value="lambda repressor-like DNA-binding domains"/>
    <property type="match status" value="1"/>
</dbReference>
<dbReference type="EMBL" id="JABERJ010000046">
    <property type="protein sequence ID" value="NNH27741.1"/>
    <property type="molecule type" value="Genomic_DNA"/>
</dbReference>
<dbReference type="Proteomes" id="UP001241935">
    <property type="component" value="Unassembled WGS sequence"/>
</dbReference>
<dbReference type="InterPro" id="IPR001387">
    <property type="entry name" value="Cro/C1-type_HTH"/>
</dbReference>
<feature type="domain" description="HTH cro/C1-type" evidence="1">
    <location>
        <begin position="37"/>
        <end position="90"/>
    </location>
</feature>
<geneLocation type="plasmid" evidence="2">
    <name>unnamed1</name>
</geneLocation>
<dbReference type="InterPro" id="IPR010982">
    <property type="entry name" value="Lambda_DNA-bd_dom_sf"/>
</dbReference>
<proteinExistence type="predicted"/>
<dbReference type="Proteomes" id="UP000555322">
    <property type="component" value="Unassembled WGS sequence"/>
</dbReference>
<accession>A0AAW6UTL4</accession>
<dbReference type="Gene3D" id="1.10.260.40">
    <property type="entry name" value="lambda repressor-like DNA-binding domains"/>
    <property type="match status" value="1"/>
</dbReference>
<protein>
    <submittedName>
        <fullName evidence="2">Helix-turn-helix transcriptional regulator</fullName>
    </submittedName>
</protein>
<dbReference type="EMBL" id="JASKNE010000005">
    <property type="protein sequence ID" value="MDK1685164.1"/>
    <property type="molecule type" value="Genomic_DNA"/>
</dbReference>
<keyword evidence="2" id="KW-0614">Plasmid</keyword>
<sequence>MDKRFKALSPIEQIQKRQQVLDIIEQHPEWEIHQVAKFLRTELRLTLQEMAKITKIAPQTLQKLEQEDGNPTLQSILKLFNAFGLTVSVKRNF</sequence>
<evidence type="ECO:0000313" key="5">
    <source>
        <dbReference type="Proteomes" id="UP001241935"/>
    </source>
</evidence>
<reference evidence="3 4" key="1">
    <citation type="submission" date="2020-04" db="EMBL/GenBank/DDBJ databases">
        <title>Acinetobacter Taxon 24.</title>
        <authorList>
            <person name="Nemec A."/>
            <person name="Radolfova-Krizova L."/>
            <person name="Higgins P.G."/>
            <person name="Spanelova P."/>
        </authorList>
    </citation>
    <scope>NUCLEOTIDE SEQUENCE [LARGE SCALE GENOMIC DNA]</scope>
    <source>
        <strain evidence="3 4">ANC 5084</strain>
    </source>
</reference>
<dbReference type="GO" id="GO:0003677">
    <property type="term" value="F:DNA binding"/>
    <property type="evidence" value="ECO:0007669"/>
    <property type="project" value="InterPro"/>
</dbReference>
<organism evidence="2 5">
    <name type="scientific">Acinetobacter terrestris</name>
    <dbReference type="NCBI Taxonomy" id="2529843"/>
    <lineage>
        <taxon>Bacteria</taxon>
        <taxon>Pseudomonadati</taxon>
        <taxon>Pseudomonadota</taxon>
        <taxon>Gammaproteobacteria</taxon>
        <taxon>Moraxellales</taxon>
        <taxon>Moraxellaceae</taxon>
        <taxon>Acinetobacter</taxon>
        <taxon>Acinetobacter Taxon 24</taxon>
    </lineage>
</organism>
<evidence type="ECO:0000313" key="2">
    <source>
        <dbReference type="EMBL" id="MDK1685164.1"/>
    </source>
</evidence>
<evidence type="ECO:0000313" key="4">
    <source>
        <dbReference type="Proteomes" id="UP000555322"/>
    </source>
</evidence>
<dbReference type="CDD" id="cd00093">
    <property type="entry name" value="HTH_XRE"/>
    <property type="match status" value="1"/>
</dbReference>
<dbReference type="RefSeq" id="WP_131269428.1">
    <property type="nucleotide sequence ID" value="NZ_JABERE010000072.1"/>
</dbReference>
<dbReference type="SMART" id="SM00530">
    <property type="entry name" value="HTH_XRE"/>
    <property type="match status" value="1"/>
</dbReference>
<keyword evidence="4" id="KW-1185">Reference proteome</keyword>
<dbReference type="PROSITE" id="PS50943">
    <property type="entry name" value="HTH_CROC1"/>
    <property type="match status" value="1"/>
</dbReference>
<name>A0AAW6UTL4_9GAMM</name>
<dbReference type="AlphaFoldDB" id="A0AAW6UTL4"/>
<dbReference type="Pfam" id="PF01381">
    <property type="entry name" value="HTH_3"/>
    <property type="match status" value="1"/>
</dbReference>
<gene>
    <name evidence="3" type="ORF">HLH15_15020</name>
    <name evidence="2" type="ORF">QOR41_15400</name>
</gene>
<comment type="caution">
    <text evidence="2">The sequence shown here is derived from an EMBL/GenBank/DDBJ whole genome shotgun (WGS) entry which is preliminary data.</text>
</comment>